<dbReference type="CDD" id="cd07818">
    <property type="entry name" value="SRPBCC_1"/>
    <property type="match status" value="1"/>
</dbReference>
<reference evidence="1 2" key="1">
    <citation type="submission" date="2019-04" db="EMBL/GenBank/DDBJ databases">
        <title>Draft genome sequence of Robertkochia marina CC-AMO-30D.</title>
        <authorList>
            <person name="Hameed A."/>
            <person name="Lin S.-Y."/>
            <person name="Shahina M."/>
            <person name="Lai W.-A."/>
            <person name="Young C.-C."/>
        </authorList>
    </citation>
    <scope>NUCLEOTIDE SEQUENCE [LARGE SCALE GENOMIC DNA]</scope>
    <source>
        <strain evidence="1 2">CC-AMO-30D</strain>
    </source>
</reference>
<dbReference type="InterPro" id="IPR023393">
    <property type="entry name" value="START-like_dom_sf"/>
</dbReference>
<dbReference type="RefSeq" id="WP_136335687.1">
    <property type="nucleotide sequence ID" value="NZ_QXMP01000005.1"/>
</dbReference>
<organism evidence="1 2">
    <name type="scientific">Robertkochia marina</name>
    <dbReference type="NCBI Taxonomy" id="1227945"/>
    <lineage>
        <taxon>Bacteria</taxon>
        <taxon>Pseudomonadati</taxon>
        <taxon>Bacteroidota</taxon>
        <taxon>Flavobacteriia</taxon>
        <taxon>Flavobacteriales</taxon>
        <taxon>Flavobacteriaceae</taxon>
        <taxon>Robertkochia</taxon>
    </lineage>
</organism>
<name>A0A4S3LZE6_9FLAO</name>
<evidence type="ECO:0000313" key="2">
    <source>
        <dbReference type="Proteomes" id="UP000305939"/>
    </source>
</evidence>
<accession>A0A4S3LZE6</accession>
<dbReference type="Gene3D" id="3.30.530.20">
    <property type="match status" value="1"/>
</dbReference>
<dbReference type="SUPFAM" id="SSF55961">
    <property type="entry name" value="Bet v1-like"/>
    <property type="match status" value="1"/>
</dbReference>
<dbReference type="EMBL" id="SSMC01000002">
    <property type="protein sequence ID" value="THD67482.1"/>
    <property type="molecule type" value="Genomic_DNA"/>
</dbReference>
<dbReference type="OrthoDB" id="9807923at2"/>
<dbReference type="Pfam" id="PF10604">
    <property type="entry name" value="Polyketide_cyc2"/>
    <property type="match status" value="1"/>
</dbReference>
<evidence type="ECO:0000313" key="1">
    <source>
        <dbReference type="EMBL" id="THD67482.1"/>
    </source>
</evidence>
<protein>
    <submittedName>
        <fullName evidence="1">Polyketide cyclase</fullName>
    </submittedName>
</protein>
<comment type="caution">
    <text evidence="1">The sequence shown here is derived from an EMBL/GenBank/DDBJ whole genome shotgun (WGS) entry which is preliminary data.</text>
</comment>
<keyword evidence="2" id="KW-1185">Reference proteome</keyword>
<dbReference type="Proteomes" id="UP000305939">
    <property type="component" value="Unassembled WGS sequence"/>
</dbReference>
<gene>
    <name evidence="1" type="ORF">E7Z59_07415</name>
</gene>
<dbReference type="InterPro" id="IPR019587">
    <property type="entry name" value="Polyketide_cyclase/dehydratase"/>
</dbReference>
<dbReference type="AlphaFoldDB" id="A0A4S3LZE6"/>
<proteinExistence type="predicted"/>
<sequence>MEILLYLVAGLALVVLILNFAAPKSYHVSRSIDIRKPSAEVFNYVKYLKNQDEWSPWAAKDPDMEKEFTGTDGEVGAISSWKGNKEVGEGEQEIMKVVEGKQLETHLRFFKPFRSESDAYIRVVEVNEHRSRVTWGFSGENKFPVNIMMLFMNMDKAIGKDFDHGLQNLKNHLETK</sequence>